<sequence>MNIRELDASELSSLLDLYRHLHPADDPLPGAQAVAAVWQELMESTRHRVFGAYADGKLASSCTLTVIPNLTRGCRPYGVIENVVTDAAYRRQGLAKAVLDEALAFAWGGNCYKVMLMTGRKDEATLRFYESAGFDRHGKQAFIARPPVSGDLG</sequence>
<evidence type="ECO:0000259" key="1">
    <source>
        <dbReference type="PROSITE" id="PS51186"/>
    </source>
</evidence>
<dbReference type="InterPro" id="IPR016181">
    <property type="entry name" value="Acyl_CoA_acyltransferase"/>
</dbReference>
<comment type="caution">
    <text evidence="2">The sequence shown here is derived from an EMBL/GenBank/DDBJ whole genome shotgun (WGS) entry which is preliminary data.</text>
</comment>
<dbReference type="RefSeq" id="WP_054456388.1">
    <property type="nucleotide sequence ID" value="NZ_CYTK01000006.1"/>
</dbReference>
<dbReference type="CDD" id="cd04301">
    <property type="entry name" value="NAT_SF"/>
    <property type="match status" value="1"/>
</dbReference>
<name>A0AAD2J277_ACHAE</name>
<dbReference type="PROSITE" id="PS51186">
    <property type="entry name" value="GNAT"/>
    <property type="match status" value="1"/>
</dbReference>
<dbReference type="EMBL" id="CYTK01000006">
    <property type="protein sequence ID" value="CUJ44625.1"/>
    <property type="molecule type" value="Genomic_DNA"/>
</dbReference>
<protein>
    <submittedName>
        <fullName evidence="2">Predicted acetyltransferase</fullName>
    </submittedName>
</protein>
<dbReference type="SUPFAM" id="SSF55729">
    <property type="entry name" value="Acyl-CoA N-acyltransferases (Nat)"/>
    <property type="match status" value="1"/>
</dbReference>
<dbReference type="InterPro" id="IPR000182">
    <property type="entry name" value="GNAT_dom"/>
</dbReference>
<dbReference type="Pfam" id="PF00583">
    <property type="entry name" value="Acetyltransf_1"/>
    <property type="match status" value="1"/>
</dbReference>
<dbReference type="Gene3D" id="3.40.630.30">
    <property type="match status" value="1"/>
</dbReference>
<evidence type="ECO:0000313" key="2">
    <source>
        <dbReference type="EMBL" id="CUJ44625.1"/>
    </source>
</evidence>
<proteinExistence type="predicted"/>
<organism evidence="2 3">
    <name type="scientific">Achromobacter aegrifaciens</name>
    <dbReference type="NCBI Taxonomy" id="1287736"/>
    <lineage>
        <taxon>Bacteria</taxon>
        <taxon>Pseudomonadati</taxon>
        <taxon>Pseudomonadota</taxon>
        <taxon>Betaproteobacteria</taxon>
        <taxon>Burkholderiales</taxon>
        <taxon>Alcaligenaceae</taxon>
        <taxon>Achromobacter</taxon>
    </lineage>
</organism>
<dbReference type="PANTHER" id="PTHR13355:SF11">
    <property type="entry name" value="GLUCOSAMINE 6-PHOSPHATE N-ACETYLTRANSFERASE"/>
    <property type="match status" value="1"/>
</dbReference>
<accession>A0AAD2J277</accession>
<reference evidence="2 3" key="1">
    <citation type="submission" date="2015-09" db="EMBL/GenBank/DDBJ databases">
        <authorList>
            <consortium name="Pathogen Informatics"/>
        </authorList>
    </citation>
    <scope>NUCLEOTIDE SEQUENCE [LARGE SCALE GENOMIC DNA]</scope>
    <source>
        <strain evidence="2 3">2789STDY5608625</strain>
    </source>
</reference>
<dbReference type="Proteomes" id="UP000044098">
    <property type="component" value="Unassembled WGS sequence"/>
</dbReference>
<dbReference type="PANTHER" id="PTHR13355">
    <property type="entry name" value="GLUCOSAMINE 6-PHOSPHATE N-ACETYLTRANSFERASE"/>
    <property type="match status" value="1"/>
</dbReference>
<dbReference type="GO" id="GO:0004343">
    <property type="term" value="F:glucosamine 6-phosphate N-acetyltransferase activity"/>
    <property type="evidence" value="ECO:0007669"/>
    <property type="project" value="TreeGrafter"/>
</dbReference>
<gene>
    <name evidence="2" type="ORF">ERS370000_04043</name>
</gene>
<dbReference type="InterPro" id="IPR039143">
    <property type="entry name" value="GNPNAT1-like"/>
</dbReference>
<feature type="domain" description="N-acetyltransferase" evidence="1">
    <location>
        <begin position="1"/>
        <end position="153"/>
    </location>
</feature>
<dbReference type="AlphaFoldDB" id="A0AAD2J277"/>
<evidence type="ECO:0000313" key="3">
    <source>
        <dbReference type="Proteomes" id="UP000044098"/>
    </source>
</evidence>